<dbReference type="Gene3D" id="3.40.710.10">
    <property type="entry name" value="DD-peptidase/beta-lactamase superfamily"/>
    <property type="match status" value="1"/>
</dbReference>
<accession>A0A1H3E1C5</accession>
<organism evidence="3 4">
    <name type="scientific">Tepidimicrobium xylanilyticum</name>
    <dbReference type="NCBI Taxonomy" id="1123352"/>
    <lineage>
        <taxon>Bacteria</taxon>
        <taxon>Bacillati</taxon>
        <taxon>Bacillota</taxon>
        <taxon>Tissierellia</taxon>
        <taxon>Tissierellales</taxon>
        <taxon>Tepidimicrobiaceae</taxon>
        <taxon>Tepidimicrobium</taxon>
    </lineage>
</organism>
<name>A0A1H3E1C5_9FIRM</name>
<dbReference type="GO" id="GO:0016787">
    <property type="term" value="F:hydrolase activity"/>
    <property type="evidence" value="ECO:0007669"/>
    <property type="project" value="UniProtKB-KW"/>
</dbReference>
<dbReference type="InterPro" id="IPR001466">
    <property type="entry name" value="Beta-lactam-related"/>
</dbReference>
<evidence type="ECO:0000256" key="1">
    <source>
        <dbReference type="ARBA" id="ARBA00022801"/>
    </source>
</evidence>
<keyword evidence="4" id="KW-1185">Reference proteome</keyword>
<gene>
    <name evidence="3" type="ORF">SAMN05660923_02796</name>
</gene>
<evidence type="ECO:0000313" key="4">
    <source>
        <dbReference type="Proteomes" id="UP000198828"/>
    </source>
</evidence>
<proteinExistence type="predicted"/>
<reference evidence="3 4" key="1">
    <citation type="submission" date="2016-10" db="EMBL/GenBank/DDBJ databases">
        <authorList>
            <person name="de Groot N.N."/>
        </authorList>
    </citation>
    <scope>NUCLEOTIDE SEQUENCE [LARGE SCALE GENOMIC DNA]</scope>
    <source>
        <strain evidence="3 4">DSM 23310</strain>
    </source>
</reference>
<evidence type="ECO:0000313" key="3">
    <source>
        <dbReference type="EMBL" id="SDX71714.1"/>
    </source>
</evidence>
<dbReference type="Proteomes" id="UP000198828">
    <property type="component" value="Unassembled WGS sequence"/>
</dbReference>
<dbReference type="RefSeq" id="WP_093754715.1">
    <property type="nucleotide sequence ID" value="NZ_FNNG01000017.1"/>
</dbReference>
<sequence>MFIDERIALLEDYLNKLCRDGVFPGAVFSLVDSQSCYINYLGKAQLVPEEEYVNENTIYDLASLTKVVATTTAIMMLIERGYFTLDSLISDLLPRYTVPGVTIRHLLTHTSGHDADIDCKGMTREELIDAVYDSKIDPNRYNKMVLYSDIGYILLGFIIDRVTGSFENFVSENLFKPLEMTETFFNPKEGYQKRCASTEFCAMRGKLIKGIVHDEKCYVLGGVSGHAGLFSTAKDLSKFVNMLLNDGEYNGKLILNKQTIETMVKCYTENMGSERGLGWIVLGDNNRFCDFASDYSIYHTGFTGTSIMVDLKAKKGFILLTNRVHPSRENVKLIEFRRNINNMAFSAIK</sequence>
<evidence type="ECO:0000259" key="2">
    <source>
        <dbReference type="Pfam" id="PF00144"/>
    </source>
</evidence>
<dbReference type="PANTHER" id="PTHR43283:SF11">
    <property type="entry name" value="BETA-LACTAMASE-RELATED DOMAIN-CONTAINING PROTEIN"/>
    <property type="match status" value="1"/>
</dbReference>
<dbReference type="AlphaFoldDB" id="A0A1H3E1C5"/>
<dbReference type="InterPro" id="IPR012338">
    <property type="entry name" value="Beta-lactam/transpept-like"/>
</dbReference>
<dbReference type="PANTHER" id="PTHR43283">
    <property type="entry name" value="BETA-LACTAMASE-RELATED"/>
    <property type="match status" value="1"/>
</dbReference>
<keyword evidence="1" id="KW-0378">Hydrolase</keyword>
<protein>
    <submittedName>
        <fullName evidence="3">CubicO group peptidase, beta-lactamase class C family</fullName>
    </submittedName>
</protein>
<dbReference type="SUPFAM" id="SSF56601">
    <property type="entry name" value="beta-lactamase/transpeptidase-like"/>
    <property type="match status" value="1"/>
</dbReference>
<dbReference type="EMBL" id="FNNG01000017">
    <property type="protein sequence ID" value="SDX71714.1"/>
    <property type="molecule type" value="Genomic_DNA"/>
</dbReference>
<dbReference type="OrthoDB" id="9797709at2"/>
<dbReference type="InterPro" id="IPR050789">
    <property type="entry name" value="Diverse_Enzym_Activities"/>
</dbReference>
<dbReference type="Pfam" id="PF00144">
    <property type="entry name" value="Beta-lactamase"/>
    <property type="match status" value="1"/>
</dbReference>
<feature type="domain" description="Beta-lactamase-related" evidence="2">
    <location>
        <begin position="20"/>
        <end position="338"/>
    </location>
</feature>